<feature type="region of interest" description="Disordered" evidence="1">
    <location>
        <begin position="243"/>
        <end position="302"/>
    </location>
</feature>
<dbReference type="SUPFAM" id="SSF56672">
    <property type="entry name" value="DNA/RNA polymerases"/>
    <property type="match status" value="1"/>
</dbReference>
<feature type="compositionally biased region" description="Low complexity" evidence="1">
    <location>
        <begin position="246"/>
        <end position="257"/>
    </location>
</feature>
<dbReference type="GO" id="GO:0071897">
    <property type="term" value="P:DNA biosynthetic process"/>
    <property type="evidence" value="ECO:0007669"/>
    <property type="project" value="UniProtKB-ARBA"/>
</dbReference>
<dbReference type="InterPro" id="IPR043502">
    <property type="entry name" value="DNA/RNA_pol_sf"/>
</dbReference>
<organism evidence="2">
    <name type="scientific">Zeugodacus cucurbitae</name>
    <name type="common">Melon fruit fly</name>
    <name type="synonym">Bactrocera cucurbitae</name>
    <dbReference type="NCBI Taxonomy" id="28588"/>
    <lineage>
        <taxon>Eukaryota</taxon>
        <taxon>Metazoa</taxon>
        <taxon>Ecdysozoa</taxon>
        <taxon>Arthropoda</taxon>
        <taxon>Hexapoda</taxon>
        <taxon>Insecta</taxon>
        <taxon>Pterygota</taxon>
        <taxon>Neoptera</taxon>
        <taxon>Endopterygota</taxon>
        <taxon>Diptera</taxon>
        <taxon>Brachycera</taxon>
        <taxon>Muscomorpha</taxon>
        <taxon>Tephritoidea</taxon>
        <taxon>Tephritidae</taxon>
        <taxon>Zeugodacus</taxon>
        <taxon>Zeugodacus</taxon>
    </lineage>
</organism>
<dbReference type="EMBL" id="GBXI01007712">
    <property type="protein sequence ID" value="JAD06580.1"/>
    <property type="molecule type" value="Transcribed_RNA"/>
</dbReference>
<reference evidence="2" key="1">
    <citation type="submission" date="2014-11" db="EMBL/GenBank/DDBJ databases">
        <authorList>
            <person name="Geib S."/>
        </authorList>
    </citation>
    <scope>NUCLEOTIDE SEQUENCE</scope>
</reference>
<dbReference type="PANTHER" id="PTHR15503:SF22">
    <property type="entry name" value="TRANSPOSON TY3-I GAG POLYPROTEIN"/>
    <property type="match status" value="1"/>
</dbReference>
<dbReference type="AlphaFoldDB" id="A0A0A1X765"/>
<gene>
    <name evidence="2" type="primary">pol_9</name>
    <name evidence="2" type="ORF">g.44906</name>
</gene>
<accession>A0A0A1X765</accession>
<proteinExistence type="predicted"/>
<sequence length="574" mass="67189">MTEQANLIALTHVVADLQRQLSELQLGRSATIPQRTEQICSYTRPEEVDLNMFKSLTQFNGDYNEYRNWRKVATTLMEDIRQFEGHNIYAQALIMIRGKITGKAAQILINHNVKRNFQDIIDRLDDSYADKRPIYVLEEDMMKIQQKELPLHVYYDNLNQALNVVLSKIEMTHKEERITQVLTQEIQAKAIRTFVTGLRSVAIKNAIYARACTTLADAYSIARTMQHDSHHQNLEYIPRYNHHQNHNFSNHHQNNYSCQQQPPVEPMDIDSSTIFRRPTRQGYNKNQQQPPRNPQPRQNYQNPFKKVAGALGYKRERDNTSHANIQRINQITHDQQSNTEYEEEEYFFILRHGLSTLVRTTEEGNSVYILIDSGAEENYVNPKFPHAKRIKVESKKQAATLHGKPLIKYKKKVNIIGFSMEFLELDTLQDFDFLIGIKGLKQMKAMIDTERNVLIVKKNKLTRINYMIGEEMYKKEITELMKRNDQRKTLPYVTTVEAEIRTETNNPIWVRQYPYPQADRAFVETEIKKLLDNEIIQPSKSPYNSPIWTVSKKGNDEQGNPKRRMVIVFQKLNA</sequence>
<evidence type="ECO:0000313" key="2">
    <source>
        <dbReference type="EMBL" id="JAD06580.1"/>
    </source>
</evidence>
<dbReference type="InterPro" id="IPR032567">
    <property type="entry name" value="RTL1-rel"/>
</dbReference>
<protein>
    <submittedName>
        <fullName evidence="2">Retrovirus-related Pol polyprotein from transposon gypsy</fullName>
    </submittedName>
</protein>
<dbReference type="InterPro" id="IPR021109">
    <property type="entry name" value="Peptidase_aspartic_dom_sf"/>
</dbReference>
<name>A0A0A1X765_ZEUCU</name>
<evidence type="ECO:0000256" key="1">
    <source>
        <dbReference type="SAM" id="MobiDB-lite"/>
    </source>
</evidence>
<dbReference type="Gene3D" id="2.40.70.10">
    <property type="entry name" value="Acid Proteases"/>
    <property type="match status" value="1"/>
</dbReference>
<feature type="non-terminal residue" evidence="2">
    <location>
        <position position="574"/>
    </location>
</feature>
<dbReference type="PANTHER" id="PTHR15503">
    <property type="entry name" value="LDOC1 RELATED"/>
    <property type="match status" value="1"/>
</dbReference>
<reference evidence="2" key="2">
    <citation type="journal article" date="2015" name="Gigascience">
        <title>Reconstructing a comprehensive transcriptome assembly of a white-pupal translocated strain of the pest fruit fly Bactrocera cucurbitae.</title>
        <authorList>
            <person name="Sim S.B."/>
            <person name="Calla B."/>
            <person name="Hall B."/>
            <person name="DeRego T."/>
            <person name="Geib S.M."/>
        </authorList>
    </citation>
    <scope>NUCLEOTIDE SEQUENCE</scope>
</reference>
<feature type="compositionally biased region" description="Low complexity" evidence="1">
    <location>
        <begin position="283"/>
        <end position="302"/>
    </location>
</feature>
<dbReference type="Gene3D" id="3.10.10.10">
    <property type="entry name" value="HIV Type 1 Reverse Transcriptase, subunit A, domain 1"/>
    <property type="match status" value="1"/>
</dbReference>